<feature type="signal peptide" evidence="2">
    <location>
        <begin position="1"/>
        <end position="16"/>
    </location>
</feature>
<gene>
    <name evidence="3" type="ORF">K431DRAFT_223218</name>
</gene>
<comment type="caution">
    <text evidence="3">The sequence shown here is derived from an EMBL/GenBank/DDBJ whole genome shotgun (WGS) entry which is preliminary data.</text>
</comment>
<feature type="chain" id="PRO_5040242380" description="Apple domain-containing protein" evidence="2">
    <location>
        <begin position="17"/>
        <end position="356"/>
    </location>
</feature>
<protein>
    <recommendedName>
        <fullName evidence="5">Apple domain-containing protein</fullName>
    </recommendedName>
</protein>
<evidence type="ECO:0000313" key="3">
    <source>
        <dbReference type="EMBL" id="KAF2721948.1"/>
    </source>
</evidence>
<sequence>MRSAIALTAVAGLAAALPQGIDLVSVADVPTPTALGPPATGLSQVPTYNPTSAASEAASAATEDPIADEAKRRRGLDARAACATQPTGAGPVPSPDTAQTFSSDPQYDDIANNAVAPGGYSAAFTNLKGATSASSYLGYYTLKSYDTIKCQQKCDAISSCYAFNIYIERDPTLDPGAGCEDPPSTTNYKCSLWGTQIDSKTATNKGQYRNKFQVVIRGSNGYNKLAPPPSYPDYTGPTRLGGAINAPLANGKDTYIGMRLFPGPYDPGQCAASCTETTNYDRNTAGADGTYKPCNFYNSYVLSKNGSPLGTYCSFYTQPWSSKYATNLGQYDGDGNYYAVSQSYAYTLSPQDPGQV</sequence>
<dbReference type="PANTHER" id="PTHR36578:SF1">
    <property type="entry name" value="APPLE DOMAIN-CONTAINING PROTEIN"/>
    <property type="match status" value="1"/>
</dbReference>
<feature type="compositionally biased region" description="Low complexity" evidence="1">
    <location>
        <begin position="51"/>
        <end position="63"/>
    </location>
</feature>
<feature type="compositionally biased region" description="Basic and acidic residues" evidence="1">
    <location>
        <begin position="68"/>
        <end position="77"/>
    </location>
</feature>
<evidence type="ECO:0000313" key="4">
    <source>
        <dbReference type="Proteomes" id="UP000799441"/>
    </source>
</evidence>
<organism evidence="3 4">
    <name type="scientific">Polychaeton citri CBS 116435</name>
    <dbReference type="NCBI Taxonomy" id="1314669"/>
    <lineage>
        <taxon>Eukaryota</taxon>
        <taxon>Fungi</taxon>
        <taxon>Dikarya</taxon>
        <taxon>Ascomycota</taxon>
        <taxon>Pezizomycotina</taxon>
        <taxon>Dothideomycetes</taxon>
        <taxon>Dothideomycetidae</taxon>
        <taxon>Capnodiales</taxon>
        <taxon>Capnodiaceae</taxon>
        <taxon>Polychaeton</taxon>
    </lineage>
</organism>
<reference evidence="3" key="1">
    <citation type="journal article" date="2020" name="Stud. Mycol.">
        <title>101 Dothideomycetes genomes: a test case for predicting lifestyles and emergence of pathogens.</title>
        <authorList>
            <person name="Haridas S."/>
            <person name="Albert R."/>
            <person name="Binder M."/>
            <person name="Bloem J."/>
            <person name="Labutti K."/>
            <person name="Salamov A."/>
            <person name="Andreopoulos B."/>
            <person name="Baker S."/>
            <person name="Barry K."/>
            <person name="Bills G."/>
            <person name="Bluhm B."/>
            <person name="Cannon C."/>
            <person name="Castanera R."/>
            <person name="Culley D."/>
            <person name="Daum C."/>
            <person name="Ezra D."/>
            <person name="Gonzalez J."/>
            <person name="Henrissat B."/>
            <person name="Kuo A."/>
            <person name="Liang C."/>
            <person name="Lipzen A."/>
            <person name="Lutzoni F."/>
            <person name="Magnuson J."/>
            <person name="Mondo S."/>
            <person name="Nolan M."/>
            <person name="Ohm R."/>
            <person name="Pangilinan J."/>
            <person name="Park H.-J."/>
            <person name="Ramirez L."/>
            <person name="Alfaro M."/>
            <person name="Sun H."/>
            <person name="Tritt A."/>
            <person name="Yoshinaga Y."/>
            <person name="Zwiers L.-H."/>
            <person name="Turgeon B."/>
            <person name="Goodwin S."/>
            <person name="Spatafora J."/>
            <person name="Crous P."/>
            <person name="Grigoriev I."/>
        </authorList>
    </citation>
    <scope>NUCLEOTIDE SEQUENCE</scope>
    <source>
        <strain evidence="3">CBS 116435</strain>
    </source>
</reference>
<dbReference type="AlphaFoldDB" id="A0A9P4UQL9"/>
<keyword evidence="4" id="KW-1185">Reference proteome</keyword>
<feature type="region of interest" description="Disordered" evidence="1">
    <location>
        <begin position="37"/>
        <end position="108"/>
    </location>
</feature>
<evidence type="ECO:0000256" key="1">
    <source>
        <dbReference type="SAM" id="MobiDB-lite"/>
    </source>
</evidence>
<evidence type="ECO:0000256" key="2">
    <source>
        <dbReference type="SAM" id="SignalP"/>
    </source>
</evidence>
<dbReference type="Proteomes" id="UP000799441">
    <property type="component" value="Unassembled WGS sequence"/>
</dbReference>
<accession>A0A9P4UQL9</accession>
<dbReference type="EMBL" id="MU003786">
    <property type="protein sequence ID" value="KAF2721948.1"/>
    <property type="molecule type" value="Genomic_DNA"/>
</dbReference>
<evidence type="ECO:0008006" key="5">
    <source>
        <dbReference type="Google" id="ProtNLM"/>
    </source>
</evidence>
<name>A0A9P4UQL9_9PEZI</name>
<keyword evidence="2" id="KW-0732">Signal</keyword>
<feature type="compositionally biased region" description="Polar residues" evidence="1">
    <location>
        <begin position="96"/>
        <end position="105"/>
    </location>
</feature>
<dbReference type="OrthoDB" id="271448at2759"/>
<dbReference type="PANTHER" id="PTHR36578">
    <property type="entry name" value="CHROMOSOME 15, WHOLE GENOME SHOTGUN SEQUENCE"/>
    <property type="match status" value="1"/>
</dbReference>
<proteinExistence type="predicted"/>